<sequence>MVLPTMGPLIIAPQRTRVITTMVPLTKIHRTMGFQLSWTARSRKRYRETTTTVLRTMVTIMMVTITMVPLTKVRRIMGFLISRSAISRRR</sequence>
<organism evidence="2 3">
    <name type="scientific">Phialemonium atrogriseum</name>
    <dbReference type="NCBI Taxonomy" id="1093897"/>
    <lineage>
        <taxon>Eukaryota</taxon>
        <taxon>Fungi</taxon>
        <taxon>Dikarya</taxon>
        <taxon>Ascomycota</taxon>
        <taxon>Pezizomycotina</taxon>
        <taxon>Sordariomycetes</taxon>
        <taxon>Sordariomycetidae</taxon>
        <taxon>Cephalothecales</taxon>
        <taxon>Cephalothecaceae</taxon>
        <taxon>Phialemonium</taxon>
    </lineage>
</organism>
<dbReference type="EMBL" id="MU839021">
    <property type="protein sequence ID" value="KAK1764242.1"/>
    <property type="molecule type" value="Genomic_DNA"/>
</dbReference>
<keyword evidence="1" id="KW-1133">Transmembrane helix</keyword>
<dbReference type="AlphaFoldDB" id="A0AAJ0BWB2"/>
<evidence type="ECO:0000313" key="3">
    <source>
        <dbReference type="Proteomes" id="UP001244011"/>
    </source>
</evidence>
<keyword evidence="1" id="KW-0812">Transmembrane</keyword>
<comment type="caution">
    <text evidence="2">The sequence shown here is derived from an EMBL/GenBank/DDBJ whole genome shotgun (WGS) entry which is preliminary data.</text>
</comment>
<protein>
    <submittedName>
        <fullName evidence="2">Uncharacterized protein</fullName>
    </submittedName>
</protein>
<name>A0AAJ0BWB2_9PEZI</name>
<proteinExistence type="predicted"/>
<reference evidence="2" key="1">
    <citation type="submission" date="2023-06" db="EMBL/GenBank/DDBJ databases">
        <title>Genome-scale phylogeny and comparative genomics of the fungal order Sordariales.</title>
        <authorList>
            <consortium name="Lawrence Berkeley National Laboratory"/>
            <person name="Hensen N."/>
            <person name="Bonometti L."/>
            <person name="Westerberg I."/>
            <person name="Brannstrom I.O."/>
            <person name="Guillou S."/>
            <person name="Cros-Aarteil S."/>
            <person name="Calhoun S."/>
            <person name="Haridas S."/>
            <person name="Kuo A."/>
            <person name="Mondo S."/>
            <person name="Pangilinan J."/>
            <person name="Riley R."/>
            <person name="Labutti K."/>
            <person name="Andreopoulos B."/>
            <person name="Lipzen A."/>
            <person name="Chen C."/>
            <person name="Yanf M."/>
            <person name="Daum C."/>
            <person name="Ng V."/>
            <person name="Clum A."/>
            <person name="Steindorff A."/>
            <person name="Ohm R."/>
            <person name="Martin F."/>
            <person name="Silar P."/>
            <person name="Natvig D."/>
            <person name="Lalanne C."/>
            <person name="Gautier V."/>
            <person name="Ament-Velasquez S.L."/>
            <person name="Kruys A."/>
            <person name="Hutchinson M.I."/>
            <person name="Powell A.J."/>
            <person name="Barry K."/>
            <person name="Miller A.N."/>
            <person name="Grigoriev I.V."/>
            <person name="Debuchy R."/>
            <person name="Gladieux P."/>
            <person name="Thoren M.H."/>
            <person name="Johannesson H."/>
        </authorList>
    </citation>
    <scope>NUCLEOTIDE SEQUENCE</scope>
    <source>
        <strain evidence="2">8032-3</strain>
    </source>
</reference>
<dbReference type="GeneID" id="85313360"/>
<dbReference type="RefSeq" id="XP_060280455.1">
    <property type="nucleotide sequence ID" value="XM_060430173.1"/>
</dbReference>
<evidence type="ECO:0000313" key="2">
    <source>
        <dbReference type="EMBL" id="KAK1764242.1"/>
    </source>
</evidence>
<keyword evidence="3" id="KW-1185">Reference proteome</keyword>
<keyword evidence="1" id="KW-0472">Membrane</keyword>
<feature type="transmembrane region" description="Helical" evidence="1">
    <location>
        <begin position="52"/>
        <end position="70"/>
    </location>
</feature>
<dbReference type="Proteomes" id="UP001244011">
    <property type="component" value="Unassembled WGS sequence"/>
</dbReference>
<evidence type="ECO:0000256" key="1">
    <source>
        <dbReference type="SAM" id="Phobius"/>
    </source>
</evidence>
<gene>
    <name evidence="2" type="ORF">QBC33DRAFT_561984</name>
</gene>
<accession>A0AAJ0BWB2</accession>